<dbReference type="Proteomes" id="UP000484015">
    <property type="component" value="Unassembled WGS sequence"/>
</dbReference>
<feature type="transmembrane region" description="Helical" evidence="1">
    <location>
        <begin position="243"/>
        <end position="264"/>
    </location>
</feature>
<dbReference type="AlphaFoldDB" id="A0A6L6Q3H4"/>
<evidence type="ECO:0000313" key="3">
    <source>
        <dbReference type="Proteomes" id="UP000484015"/>
    </source>
</evidence>
<accession>A0A6L6Q3H4</accession>
<proteinExistence type="predicted"/>
<sequence>MSLSTLAAPPTLRTQHCMPAAWSGHALVRYFALLNALYLLWLAGLKLTPSEAADTLRWWHGSTLWQALAGAVPDTLVLSGTMAAEVAAGACLLFYRRRSPLLWGAALASAIYAFNLLYMLTNPVWLQEMGGFPFLGSAQSAIKYVPMLGVSLYLLAAALPALSWLDKAARVLAWAGVVLVMGWIGAMKFFMFEAEAIEPLVRHHWVFAWMYGVWDVQGVSNVIGLMELLFAALAMLALPVRALAPLALAGIAVTVACTTSFMFTLPGWAAGAHFPLLNGSGVFLLKDQFLLAAMVLVARR</sequence>
<feature type="transmembrane region" description="Helical" evidence="1">
    <location>
        <begin position="141"/>
        <end position="159"/>
    </location>
</feature>
<feature type="transmembrane region" description="Helical" evidence="1">
    <location>
        <begin position="64"/>
        <end position="94"/>
    </location>
</feature>
<keyword evidence="1" id="KW-0472">Membrane</keyword>
<feature type="transmembrane region" description="Helical" evidence="1">
    <location>
        <begin position="276"/>
        <end position="298"/>
    </location>
</feature>
<keyword evidence="1" id="KW-0812">Transmembrane</keyword>
<protein>
    <submittedName>
        <fullName evidence="2">DUF417 family protein</fullName>
    </submittedName>
</protein>
<reference evidence="2 3" key="1">
    <citation type="submission" date="2019-11" db="EMBL/GenBank/DDBJ databases">
        <title>Type strains purchased from KCTC, JCM and DSMZ.</title>
        <authorList>
            <person name="Lu H."/>
        </authorList>
    </citation>
    <scope>NUCLEOTIDE SEQUENCE [LARGE SCALE GENOMIC DNA]</scope>
    <source>
        <strain evidence="2 3">KCTC 42409</strain>
    </source>
</reference>
<dbReference type="PANTHER" id="PTHR40106">
    <property type="entry name" value="INNER MEMBRANE PROTEIN RCLC"/>
    <property type="match status" value="1"/>
</dbReference>
<keyword evidence="1" id="KW-1133">Transmembrane helix</keyword>
<dbReference type="GO" id="GO:1901530">
    <property type="term" value="P:response to hypochlorite"/>
    <property type="evidence" value="ECO:0007669"/>
    <property type="project" value="TreeGrafter"/>
</dbReference>
<evidence type="ECO:0000256" key="1">
    <source>
        <dbReference type="SAM" id="Phobius"/>
    </source>
</evidence>
<feature type="transmembrane region" description="Helical" evidence="1">
    <location>
        <begin position="101"/>
        <end position="121"/>
    </location>
</feature>
<dbReference type="PANTHER" id="PTHR40106:SF1">
    <property type="entry name" value="INNER MEMBRANE PROTEIN RCLC"/>
    <property type="match status" value="1"/>
</dbReference>
<dbReference type="InterPro" id="IPR007339">
    <property type="entry name" value="RclC-like"/>
</dbReference>
<feature type="transmembrane region" description="Helical" evidence="1">
    <location>
        <begin position="27"/>
        <end position="44"/>
    </location>
</feature>
<organism evidence="2 3">
    <name type="scientific">Pseudoduganella ginsengisoli</name>
    <dbReference type="NCBI Taxonomy" id="1462440"/>
    <lineage>
        <taxon>Bacteria</taxon>
        <taxon>Pseudomonadati</taxon>
        <taxon>Pseudomonadota</taxon>
        <taxon>Betaproteobacteria</taxon>
        <taxon>Burkholderiales</taxon>
        <taxon>Oxalobacteraceae</taxon>
        <taxon>Telluria group</taxon>
        <taxon>Pseudoduganella</taxon>
    </lineage>
</organism>
<evidence type="ECO:0000313" key="2">
    <source>
        <dbReference type="EMBL" id="MTW04397.1"/>
    </source>
</evidence>
<dbReference type="OrthoDB" id="1118972at2"/>
<dbReference type="EMBL" id="WNLA01000015">
    <property type="protein sequence ID" value="MTW04397.1"/>
    <property type="molecule type" value="Genomic_DNA"/>
</dbReference>
<name>A0A6L6Q3H4_9BURK</name>
<feature type="transmembrane region" description="Helical" evidence="1">
    <location>
        <begin position="211"/>
        <end position="236"/>
    </location>
</feature>
<dbReference type="GO" id="GO:0005886">
    <property type="term" value="C:plasma membrane"/>
    <property type="evidence" value="ECO:0007669"/>
    <property type="project" value="TreeGrafter"/>
</dbReference>
<gene>
    <name evidence="2" type="ORF">GM668_20165</name>
</gene>
<dbReference type="Pfam" id="PF04224">
    <property type="entry name" value="DUF417"/>
    <property type="match status" value="1"/>
</dbReference>
<feature type="transmembrane region" description="Helical" evidence="1">
    <location>
        <begin position="171"/>
        <end position="191"/>
    </location>
</feature>
<dbReference type="RefSeq" id="WP_155440750.1">
    <property type="nucleotide sequence ID" value="NZ_WNLA01000015.1"/>
</dbReference>
<comment type="caution">
    <text evidence="2">The sequence shown here is derived from an EMBL/GenBank/DDBJ whole genome shotgun (WGS) entry which is preliminary data.</text>
</comment>
<keyword evidence="3" id="KW-1185">Reference proteome</keyword>